<sequence length="194" mass="20836">MYSIYKTVISTAALFAGLFAVPLAVAEEATGIGAAVFDIKGDLVRPEGFRQWVFIGAPLTPNALNKGGAAFPEFHYVYVNPDAFAVYQRTGTFPDGTVVAKELVLLKPGEHPDGSSNAPSGRGYFADKYNGMAVMVKDSKRFSETSGWGFFNFGHQAPPYSETSTAAPAASCAACHQANAQKDMLFTQFYPILQ</sequence>
<evidence type="ECO:0000259" key="2">
    <source>
        <dbReference type="Pfam" id="PF16694"/>
    </source>
</evidence>
<dbReference type="Gene3D" id="3.50.70.20">
    <property type="entry name" value="Cytochrome P460"/>
    <property type="match status" value="1"/>
</dbReference>
<gene>
    <name evidence="3" type="ORF">C0630_04645</name>
</gene>
<name>A0A2N6CZP4_9GAMM</name>
<dbReference type="InterPro" id="IPR038142">
    <property type="entry name" value="Cytochrome_P460_sp"/>
</dbReference>
<feature type="signal peptide" evidence="1">
    <location>
        <begin position="1"/>
        <end position="26"/>
    </location>
</feature>
<dbReference type="CDD" id="cd20751">
    <property type="entry name" value="cyt_P460_Ne-like"/>
    <property type="match status" value="1"/>
</dbReference>
<organism evidence="3 4">
    <name type="scientific">Sedimenticola selenatireducens</name>
    <dbReference type="NCBI Taxonomy" id="191960"/>
    <lineage>
        <taxon>Bacteria</taxon>
        <taxon>Pseudomonadati</taxon>
        <taxon>Pseudomonadota</taxon>
        <taxon>Gammaproteobacteria</taxon>
        <taxon>Chromatiales</taxon>
        <taxon>Sedimenticolaceae</taxon>
        <taxon>Sedimenticola</taxon>
    </lineage>
</organism>
<dbReference type="AlphaFoldDB" id="A0A2N6CZP4"/>
<dbReference type="InterPro" id="IPR032033">
    <property type="entry name" value="Cytochrome_P460"/>
</dbReference>
<reference evidence="3 4" key="1">
    <citation type="submission" date="2017-11" db="EMBL/GenBank/DDBJ databases">
        <title>Genome-resolved metagenomics identifies genetic mobility, metabolic interactions, and unexpected diversity in perchlorate-reducing communities.</title>
        <authorList>
            <person name="Barnum T.P."/>
            <person name="Figueroa I.A."/>
            <person name="Carlstrom C.I."/>
            <person name="Lucas L.N."/>
            <person name="Engelbrektson A.L."/>
            <person name="Coates J.D."/>
        </authorList>
    </citation>
    <scope>NUCLEOTIDE SEQUENCE [LARGE SCALE GENOMIC DNA]</scope>
    <source>
        <strain evidence="3">BM301</strain>
    </source>
</reference>
<evidence type="ECO:0000313" key="3">
    <source>
        <dbReference type="EMBL" id="PLX62860.1"/>
    </source>
</evidence>
<feature type="domain" description="Cytochrome P460" evidence="2">
    <location>
        <begin position="46"/>
        <end position="187"/>
    </location>
</feature>
<accession>A0A2N6CZP4</accession>
<keyword evidence="1" id="KW-0732">Signal</keyword>
<comment type="caution">
    <text evidence="3">The sequence shown here is derived from an EMBL/GenBank/DDBJ whole genome shotgun (WGS) entry which is preliminary data.</text>
</comment>
<dbReference type="RefSeq" id="WP_273438049.1">
    <property type="nucleotide sequence ID" value="NZ_PKUN01000003.1"/>
</dbReference>
<dbReference type="Proteomes" id="UP000235015">
    <property type="component" value="Unassembled WGS sequence"/>
</dbReference>
<dbReference type="Pfam" id="PF16694">
    <property type="entry name" value="Cytochrome_P460"/>
    <property type="match status" value="1"/>
</dbReference>
<dbReference type="EMBL" id="PKUN01000003">
    <property type="protein sequence ID" value="PLX62860.1"/>
    <property type="molecule type" value="Genomic_DNA"/>
</dbReference>
<proteinExistence type="predicted"/>
<evidence type="ECO:0000256" key="1">
    <source>
        <dbReference type="SAM" id="SignalP"/>
    </source>
</evidence>
<evidence type="ECO:0000313" key="4">
    <source>
        <dbReference type="Proteomes" id="UP000235015"/>
    </source>
</evidence>
<dbReference type="STRING" id="1111735.GCA_000428045_04046"/>
<protein>
    <submittedName>
        <fullName evidence="3">Cytochrome P460</fullName>
    </submittedName>
</protein>
<feature type="chain" id="PRO_5014723969" evidence="1">
    <location>
        <begin position="27"/>
        <end position="194"/>
    </location>
</feature>